<dbReference type="GO" id="GO:0016491">
    <property type="term" value="F:oxidoreductase activity"/>
    <property type="evidence" value="ECO:0007669"/>
    <property type="project" value="UniProtKB-KW"/>
</dbReference>
<dbReference type="Proteomes" id="UP001155241">
    <property type="component" value="Unassembled WGS sequence"/>
</dbReference>
<sequence length="348" mass="38794">MASEIQELGCCENGCESPLPMAPPAEAFPTYPSAWYLFGRSRDIARQPFSKEFLGKRIVVYRKQDSSLVAMRAECAHLGSDLGAGRVVGDCVRCPFHDWEYGPDGACVRIPAQREIPPFARQEVFPVAEHSGLVFLFNGPEALYPLPFFDGATPADLSPSRPFGTVLDCPWYVSGANAFDLQHFRAAHDRRLLGDPSTDHPHPYAFRALGVFAVEGHSLQDRLTRRFGGDEVELGITDWCGGLSFATARLSKTVTRGLVAREPLADGRVRVQVIVFAKRSPTALGRKLFDPLQLEVRRLFIKNFLTADAVRLNGVRYDPHRLIQADADMIDYYRWLADRTADTPARLN</sequence>
<accession>A0A9X2F862</accession>
<evidence type="ECO:0000313" key="8">
    <source>
        <dbReference type="Proteomes" id="UP001155241"/>
    </source>
</evidence>
<name>A0A9X2F862_9BACT</name>
<comment type="caution">
    <text evidence="7">The sequence shown here is derived from an EMBL/GenBank/DDBJ whole genome shotgun (WGS) entry which is preliminary data.</text>
</comment>
<organism evidence="7 8">
    <name type="scientific">Aeoliella straminimaris</name>
    <dbReference type="NCBI Taxonomy" id="2954799"/>
    <lineage>
        <taxon>Bacteria</taxon>
        <taxon>Pseudomonadati</taxon>
        <taxon>Planctomycetota</taxon>
        <taxon>Planctomycetia</taxon>
        <taxon>Pirellulales</taxon>
        <taxon>Lacipirellulaceae</taxon>
        <taxon>Aeoliella</taxon>
    </lineage>
</organism>
<reference evidence="7" key="1">
    <citation type="submission" date="2022-06" db="EMBL/GenBank/DDBJ databases">
        <title>Aeoliella straminimaris, a novel planctomycete from sediments.</title>
        <authorList>
            <person name="Vitorino I.R."/>
            <person name="Lage O.M."/>
        </authorList>
    </citation>
    <scope>NUCLEOTIDE SEQUENCE</scope>
    <source>
        <strain evidence="7">ICT_H6.2</strain>
    </source>
</reference>
<evidence type="ECO:0000256" key="5">
    <source>
        <dbReference type="ARBA" id="ARBA00023014"/>
    </source>
</evidence>
<dbReference type="RefSeq" id="WP_252851540.1">
    <property type="nucleotide sequence ID" value="NZ_JAMXLR010000024.1"/>
</dbReference>
<keyword evidence="1" id="KW-0001">2Fe-2S</keyword>
<dbReference type="SUPFAM" id="SSF55961">
    <property type="entry name" value="Bet v1-like"/>
    <property type="match status" value="1"/>
</dbReference>
<dbReference type="GO" id="GO:0046872">
    <property type="term" value="F:metal ion binding"/>
    <property type="evidence" value="ECO:0007669"/>
    <property type="project" value="UniProtKB-KW"/>
</dbReference>
<evidence type="ECO:0000256" key="4">
    <source>
        <dbReference type="ARBA" id="ARBA00023004"/>
    </source>
</evidence>
<evidence type="ECO:0000256" key="1">
    <source>
        <dbReference type="ARBA" id="ARBA00022714"/>
    </source>
</evidence>
<evidence type="ECO:0000313" key="7">
    <source>
        <dbReference type="EMBL" id="MCO6043433.1"/>
    </source>
</evidence>
<dbReference type="PANTHER" id="PTHR21266">
    <property type="entry name" value="IRON-SULFUR DOMAIN CONTAINING PROTEIN"/>
    <property type="match status" value="1"/>
</dbReference>
<gene>
    <name evidence="7" type="ORF">NG895_05895</name>
</gene>
<dbReference type="SUPFAM" id="SSF50022">
    <property type="entry name" value="ISP domain"/>
    <property type="match status" value="1"/>
</dbReference>
<keyword evidence="3" id="KW-0560">Oxidoreductase</keyword>
<dbReference type="Pfam" id="PF00355">
    <property type="entry name" value="Rieske"/>
    <property type="match status" value="1"/>
</dbReference>
<dbReference type="InterPro" id="IPR050584">
    <property type="entry name" value="Cholesterol_7-desaturase"/>
</dbReference>
<dbReference type="InterPro" id="IPR036922">
    <property type="entry name" value="Rieske_2Fe-2S_sf"/>
</dbReference>
<dbReference type="PANTHER" id="PTHR21266:SF60">
    <property type="entry name" value="3-KETOSTEROID-9-ALPHA-MONOOXYGENASE, OXYGENASE COMPONENT"/>
    <property type="match status" value="1"/>
</dbReference>
<dbReference type="Gene3D" id="2.102.10.10">
    <property type="entry name" value="Rieske [2Fe-2S] iron-sulphur domain"/>
    <property type="match status" value="1"/>
</dbReference>
<keyword evidence="5" id="KW-0411">Iron-sulfur</keyword>
<proteinExistence type="predicted"/>
<dbReference type="InterPro" id="IPR017941">
    <property type="entry name" value="Rieske_2Fe-2S"/>
</dbReference>
<dbReference type="AlphaFoldDB" id="A0A9X2F862"/>
<evidence type="ECO:0000256" key="3">
    <source>
        <dbReference type="ARBA" id="ARBA00023002"/>
    </source>
</evidence>
<evidence type="ECO:0000256" key="2">
    <source>
        <dbReference type="ARBA" id="ARBA00022723"/>
    </source>
</evidence>
<dbReference type="EMBL" id="JAMXLR010000024">
    <property type="protein sequence ID" value="MCO6043433.1"/>
    <property type="molecule type" value="Genomic_DNA"/>
</dbReference>
<keyword evidence="8" id="KW-1185">Reference proteome</keyword>
<protein>
    <submittedName>
        <fullName evidence="7">Rieske 2Fe-2S domain-containing protein</fullName>
    </submittedName>
</protein>
<evidence type="ECO:0000259" key="6">
    <source>
        <dbReference type="PROSITE" id="PS51296"/>
    </source>
</evidence>
<keyword evidence="2" id="KW-0479">Metal-binding</keyword>
<dbReference type="PROSITE" id="PS51296">
    <property type="entry name" value="RIESKE"/>
    <property type="match status" value="1"/>
</dbReference>
<keyword evidence="4" id="KW-0408">Iron</keyword>
<feature type="domain" description="Rieske" evidence="6">
    <location>
        <begin position="35"/>
        <end position="136"/>
    </location>
</feature>
<dbReference type="GO" id="GO:0051537">
    <property type="term" value="F:2 iron, 2 sulfur cluster binding"/>
    <property type="evidence" value="ECO:0007669"/>
    <property type="project" value="UniProtKB-KW"/>
</dbReference>